<comment type="caution">
    <text evidence="4">The sequence shown here is derived from an EMBL/GenBank/DDBJ whole genome shotgun (WGS) entry which is preliminary data.</text>
</comment>
<keyword evidence="2" id="KW-0812">Transmembrane</keyword>
<dbReference type="AlphaFoldDB" id="A0A8H3EEL2"/>
<dbReference type="OrthoDB" id="3546297at2759"/>
<gene>
    <name evidence="4" type="ORF">IMSHALPRED_003941</name>
</gene>
<keyword evidence="5" id="KW-1185">Reference proteome</keyword>
<accession>A0A8H3EEL2</accession>
<sequence>MVKPADEDVISSKSKAPDVQDSSIQRKETSETARLFRNLWSNITDDNALTLYGFRRFRTTHLLNLRLLETEIDAIDHQIYQAGLSLNLPPTSTDILGLKHSKRDELAPSPEEILKPELVLRLRKLLKEYAFRADEGLVLFNQIMMMETFALADNSWQANLRSDKQNPYEMYKTRLVRVDTVSRSRSGDLLRRSLRKYLRAFWFFIRFQRQHAHQKHSSYSSATELESNLKRSYQNTSRLADIVTRFLIALLAGIFLVTPLAILSHQSTSEAHLVTISVFIVVFSLLVSLLTRATNEETMVASAAYAAVLSVFFSNNSAS</sequence>
<evidence type="ECO:0000256" key="1">
    <source>
        <dbReference type="SAM" id="MobiDB-lite"/>
    </source>
</evidence>
<dbReference type="PANTHER" id="PTHR34502">
    <property type="entry name" value="DUF6594 DOMAIN-CONTAINING PROTEIN-RELATED"/>
    <property type="match status" value="1"/>
</dbReference>
<evidence type="ECO:0000313" key="5">
    <source>
        <dbReference type="Proteomes" id="UP000664534"/>
    </source>
</evidence>
<dbReference type="EMBL" id="CAJPDT010000002">
    <property type="protein sequence ID" value="CAF9905711.1"/>
    <property type="molecule type" value="Genomic_DNA"/>
</dbReference>
<evidence type="ECO:0000256" key="2">
    <source>
        <dbReference type="SAM" id="Phobius"/>
    </source>
</evidence>
<dbReference type="PANTHER" id="PTHR34502:SF5">
    <property type="entry name" value="DUF6594 DOMAIN-CONTAINING PROTEIN"/>
    <property type="match status" value="1"/>
</dbReference>
<feature type="region of interest" description="Disordered" evidence="1">
    <location>
        <begin position="1"/>
        <end position="27"/>
    </location>
</feature>
<evidence type="ECO:0000313" key="4">
    <source>
        <dbReference type="EMBL" id="CAF9905711.1"/>
    </source>
</evidence>
<feature type="transmembrane region" description="Helical" evidence="2">
    <location>
        <begin position="246"/>
        <end position="265"/>
    </location>
</feature>
<dbReference type="Pfam" id="PF20237">
    <property type="entry name" value="DUF6594"/>
    <property type="match status" value="1"/>
</dbReference>
<dbReference type="Proteomes" id="UP000664534">
    <property type="component" value="Unassembled WGS sequence"/>
</dbReference>
<feature type="domain" description="DUF6594" evidence="3">
    <location>
        <begin position="42"/>
        <end position="309"/>
    </location>
</feature>
<evidence type="ECO:0000259" key="3">
    <source>
        <dbReference type="Pfam" id="PF20237"/>
    </source>
</evidence>
<reference evidence="4" key="1">
    <citation type="submission" date="2021-03" db="EMBL/GenBank/DDBJ databases">
        <authorList>
            <person name="Tagirdzhanova G."/>
        </authorList>
    </citation>
    <scope>NUCLEOTIDE SEQUENCE</scope>
</reference>
<keyword evidence="2" id="KW-0472">Membrane</keyword>
<dbReference type="InterPro" id="IPR046529">
    <property type="entry name" value="DUF6594"/>
</dbReference>
<feature type="transmembrane region" description="Helical" evidence="2">
    <location>
        <begin position="271"/>
        <end position="291"/>
    </location>
</feature>
<protein>
    <recommendedName>
        <fullName evidence="3">DUF6594 domain-containing protein</fullName>
    </recommendedName>
</protein>
<organism evidence="4 5">
    <name type="scientific">Imshaugia aleurites</name>
    <dbReference type="NCBI Taxonomy" id="172621"/>
    <lineage>
        <taxon>Eukaryota</taxon>
        <taxon>Fungi</taxon>
        <taxon>Dikarya</taxon>
        <taxon>Ascomycota</taxon>
        <taxon>Pezizomycotina</taxon>
        <taxon>Lecanoromycetes</taxon>
        <taxon>OSLEUM clade</taxon>
        <taxon>Lecanoromycetidae</taxon>
        <taxon>Lecanorales</taxon>
        <taxon>Lecanorineae</taxon>
        <taxon>Parmeliaceae</taxon>
        <taxon>Imshaugia</taxon>
    </lineage>
</organism>
<keyword evidence="2" id="KW-1133">Transmembrane helix</keyword>
<proteinExistence type="predicted"/>
<name>A0A8H3EEL2_9LECA</name>